<dbReference type="Gene3D" id="2.60.40.3140">
    <property type="match status" value="1"/>
</dbReference>
<keyword evidence="1" id="KW-0732">Signal</keyword>
<reference evidence="4 5" key="1">
    <citation type="submission" date="2019-06" db="EMBL/GenBank/DDBJ databases">
        <title>Flavibacter putida gen. nov., sp. nov., a novel marine bacterium of the family Flavobacteriaceae isolated from coastal seawater.</title>
        <authorList>
            <person name="Feng X."/>
        </authorList>
    </citation>
    <scope>NUCLEOTIDE SEQUENCE [LARGE SCALE GENOMIC DNA]</scope>
    <source>
        <strain evidence="4 5">PLHSN227</strain>
    </source>
</reference>
<dbReference type="Pfam" id="PF12969">
    <property type="entry name" value="DUF3857"/>
    <property type="match status" value="1"/>
</dbReference>
<dbReference type="AlphaFoldDB" id="A0A507ZQH9"/>
<gene>
    <name evidence="4" type="ORF">FKR84_04885</name>
</gene>
<name>A0A507ZQH9_9FLAO</name>
<organism evidence="4 5">
    <name type="scientific">Haloflavibacter putidus</name>
    <dbReference type="NCBI Taxonomy" id="2576776"/>
    <lineage>
        <taxon>Bacteria</taxon>
        <taxon>Pseudomonadati</taxon>
        <taxon>Bacteroidota</taxon>
        <taxon>Flavobacteriia</taxon>
        <taxon>Flavobacteriales</taxon>
        <taxon>Flavobacteriaceae</taxon>
        <taxon>Haloflavibacter</taxon>
    </lineage>
</organism>
<evidence type="ECO:0000259" key="3">
    <source>
        <dbReference type="Pfam" id="PF12969"/>
    </source>
</evidence>
<protein>
    <submittedName>
        <fullName evidence="4">DUF3857 domain-containing protein</fullName>
    </submittedName>
</protein>
<dbReference type="InterPro" id="IPR002931">
    <property type="entry name" value="Transglutaminase-like"/>
</dbReference>
<dbReference type="OrthoDB" id="98874at2"/>
<evidence type="ECO:0000259" key="2">
    <source>
        <dbReference type="Pfam" id="PF01841"/>
    </source>
</evidence>
<dbReference type="RefSeq" id="WP_141421153.1">
    <property type="nucleotide sequence ID" value="NZ_VIAR01000003.1"/>
</dbReference>
<feature type="domain" description="Transglutaminase-like" evidence="2">
    <location>
        <begin position="319"/>
        <end position="398"/>
    </location>
</feature>
<feature type="chain" id="PRO_5021257958" evidence="1">
    <location>
        <begin position="25"/>
        <end position="667"/>
    </location>
</feature>
<comment type="caution">
    <text evidence="4">The sequence shown here is derived from an EMBL/GenBank/DDBJ whole genome shotgun (WGS) entry which is preliminary data.</text>
</comment>
<proteinExistence type="predicted"/>
<dbReference type="Gene3D" id="2.60.120.1130">
    <property type="match status" value="1"/>
</dbReference>
<keyword evidence="5" id="KW-1185">Reference proteome</keyword>
<accession>A0A507ZQH9</accession>
<feature type="domain" description="DUF3857" evidence="3">
    <location>
        <begin position="103"/>
        <end position="235"/>
    </location>
</feature>
<evidence type="ECO:0000256" key="1">
    <source>
        <dbReference type="SAM" id="SignalP"/>
    </source>
</evidence>
<dbReference type="Pfam" id="PF01841">
    <property type="entry name" value="Transglut_core"/>
    <property type="match status" value="1"/>
</dbReference>
<dbReference type="InterPro" id="IPR024618">
    <property type="entry name" value="DUF3857"/>
</dbReference>
<dbReference type="Proteomes" id="UP000317169">
    <property type="component" value="Unassembled WGS sequence"/>
</dbReference>
<evidence type="ECO:0000313" key="5">
    <source>
        <dbReference type="Proteomes" id="UP000317169"/>
    </source>
</evidence>
<sequence length="667" mass="77782">MKINLPTYCLSLVLFIIASSSIVAQEYELREVSKGELLKTKSEIDTAAGAEVLYLNKKVYYDIGSSFINLVTEVHKRIKFYNTRPEDLKYATQKINLYVKRDKESVSKIRAYTYNLVDGEIEETKLDRKQIFEKELSDRYEQVSFTMPKVKKGSVIDIYYKIRSPYFYNIDEFKFQFNIPAQKVVAKIYTPEGFIFNRIRKGSIKPRFTLESTIDQRMGTKADIYKYEVNNVPPLKEEKYVDNIENYRGGVLFELVSVKQSYGPNKNYAKSWEDVASTIASSDDYKNDINRTNIFEDDIDAIIKKFPSEESENSEDEETQEPPLELAKEIFRYVKKNLKWNDQKSKFFSNGIRRTYKEKSGNSADINLTLVAMLRYAGFSSNPIVISTRDNLKPFFPTVDRLNYVIAQVNHNDKEYFLDATDKYSEFNILPIRAYNWNGVFVDAPNKLYKLISLKTPEASKEVNLVNATISQNGEITGEVKTQKSNHSAYLYRKNYASQAKEDFLRDKESNLDNILISNYEVENLDLEGPIVEKYSYTYENAGEVVGNKIFFKPFMFFTNDENPFKLEERNFPVDFIYPFSDKYIVNIKIPEGYKVTSVPEPMKLTFGENIGMYQYLLSNRGKFLRLAVDFEMNHSIIGSDNYKFLKQFYNQMIKKQQEQIVLTKTE</sequence>
<feature type="signal peptide" evidence="1">
    <location>
        <begin position="1"/>
        <end position="24"/>
    </location>
</feature>
<evidence type="ECO:0000313" key="4">
    <source>
        <dbReference type="EMBL" id="TQD39830.1"/>
    </source>
</evidence>
<dbReference type="Gene3D" id="3.10.620.30">
    <property type="match status" value="1"/>
</dbReference>
<dbReference type="EMBL" id="VIAR01000003">
    <property type="protein sequence ID" value="TQD39830.1"/>
    <property type="molecule type" value="Genomic_DNA"/>
</dbReference>